<dbReference type="OrthoDB" id="20797at10239"/>
<organism evidence="1 2">
    <name type="scientific">Yersinia phage vB_YenP_ISAO8</name>
    <dbReference type="NCBI Taxonomy" id="1675027"/>
    <lineage>
        <taxon>Viruses</taxon>
        <taxon>Duplodnaviria</taxon>
        <taxon>Heunggongvirae</taxon>
        <taxon>Uroviricota</taxon>
        <taxon>Caudoviricetes</taxon>
        <taxon>Autographivirales</taxon>
        <taxon>Autonotataviridae</taxon>
        <taxon>Melnykvirinae</taxon>
        <taxon>Aghbyvirus</taxon>
        <taxon>Aghbyvirus ISAO8</taxon>
    </lineage>
</organism>
<dbReference type="RefSeq" id="YP_009203171.1">
    <property type="nucleotide sequence ID" value="NC_028850.1"/>
</dbReference>
<keyword evidence="2" id="KW-1185">Reference proteome</keyword>
<protein>
    <submittedName>
        <fullName evidence="1">Uncharacterized protein</fullName>
    </submittedName>
</protein>
<evidence type="ECO:0000313" key="1">
    <source>
        <dbReference type="EMBL" id="AKQ07682.1"/>
    </source>
</evidence>
<name>A0A0H4TJX7_9CAUD</name>
<dbReference type="GeneID" id="26630232"/>
<dbReference type="Proteomes" id="UP000203872">
    <property type="component" value="Segment"/>
</dbReference>
<reference evidence="1 2" key="1">
    <citation type="submission" date="2015-06" db="EMBL/GenBank/DDBJ databases">
        <title>Complete genome sequence of bacteriophage vB_YenP_ISAO8 which infects Yersinia enterocolitica O:8.</title>
        <authorList>
            <person name="Leon-Velarde C.G."/>
            <person name="Kropinski A.M."/>
            <person name="Chen S."/>
        </authorList>
    </citation>
    <scope>NUCLEOTIDE SEQUENCE [LARGE SCALE GENOMIC DNA]</scope>
</reference>
<sequence length="74" mass="8161">MSKEWTENKGRQRSPVAKGTLIDVKVAIARHKGELIYAERYGDEAGKDVADWNVTGNIGDVVAWRLHEPALADG</sequence>
<accession>A0A0H4TJX7</accession>
<proteinExistence type="predicted"/>
<dbReference type="KEGG" id="vg:26630232"/>
<evidence type="ECO:0000313" key="2">
    <source>
        <dbReference type="Proteomes" id="UP000203872"/>
    </source>
</evidence>
<dbReference type="EMBL" id="KT184661">
    <property type="protein sequence ID" value="AKQ07682.1"/>
    <property type="molecule type" value="Genomic_DNA"/>
</dbReference>